<dbReference type="Pfam" id="PF00296">
    <property type="entry name" value="Bac_luciferase"/>
    <property type="match status" value="1"/>
</dbReference>
<name>R7YDN2_9ACTN</name>
<protein>
    <submittedName>
        <fullName evidence="3">Coenzyme F420-dependent N5,N10-methylene tetrahydromethanopterin reductase-related flavin-dependent oxidoreductase</fullName>
    </submittedName>
</protein>
<dbReference type="NCBIfam" id="TIGR03559">
    <property type="entry name" value="F420_Rv3520c"/>
    <property type="match status" value="1"/>
</dbReference>
<dbReference type="InterPro" id="IPR019951">
    <property type="entry name" value="F420_OxRdatse_Rv3520c_pred"/>
</dbReference>
<reference evidence="3 4" key="1">
    <citation type="journal article" date="2013" name="Genome Announc.">
        <title>Draft Genome Sequence of a Benzothiophene-Desulfurizing Bacterium, Gordona terrae Strain C-6.</title>
        <authorList>
            <person name="Wang W."/>
            <person name="Ma T."/>
            <person name="Ren Y."/>
            <person name="Li G."/>
        </authorList>
    </citation>
    <scope>NUCLEOTIDE SEQUENCE [LARGE SCALE GENOMIC DNA]</scope>
    <source>
        <strain evidence="3 4">C-6</strain>
    </source>
</reference>
<evidence type="ECO:0000313" key="4">
    <source>
        <dbReference type="Proteomes" id="UP000013569"/>
    </source>
</evidence>
<organism evidence="3 4">
    <name type="scientific">Gordonia terrae C-6</name>
    <dbReference type="NCBI Taxonomy" id="1316928"/>
    <lineage>
        <taxon>Bacteria</taxon>
        <taxon>Bacillati</taxon>
        <taxon>Actinomycetota</taxon>
        <taxon>Actinomycetes</taxon>
        <taxon>Mycobacteriales</taxon>
        <taxon>Gordoniaceae</taxon>
        <taxon>Gordonia</taxon>
    </lineage>
</organism>
<dbReference type="PANTHER" id="PTHR43244:SF1">
    <property type="entry name" value="5,10-METHYLENETETRAHYDROMETHANOPTERIN REDUCTASE"/>
    <property type="match status" value="1"/>
</dbReference>
<dbReference type="InterPro" id="IPR036661">
    <property type="entry name" value="Luciferase-like_sf"/>
</dbReference>
<dbReference type="RefSeq" id="WP_010841250.1">
    <property type="nucleotide sequence ID" value="NZ_AQPW01000003.1"/>
</dbReference>
<feature type="domain" description="Luciferase-like" evidence="2">
    <location>
        <begin position="8"/>
        <end position="319"/>
    </location>
</feature>
<comment type="caution">
    <text evidence="3">The sequence shown here is derived from an EMBL/GenBank/DDBJ whole genome shotgun (WGS) entry which is preliminary data.</text>
</comment>
<dbReference type="SUPFAM" id="SSF51679">
    <property type="entry name" value="Bacterial luciferase-like"/>
    <property type="match status" value="1"/>
</dbReference>
<dbReference type="AlphaFoldDB" id="R7YDN2"/>
<dbReference type="Gene3D" id="3.20.20.30">
    <property type="entry name" value="Luciferase-like domain"/>
    <property type="match status" value="1"/>
</dbReference>
<dbReference type="PATRIC" id="fig|1316928.3.peg.786"/>
<sequence length="356" mass="38546">MRIGTVLGHGRSFDQIATETADYESVGLDSATLGEAYTFDAVSQLGYLAARTTTIELATGILALDARTPATLAMTAAGLDYVSKGRFRLGIGASGPQVVEGFHGVAFEHAVGKSREIIDICRTVWRREPLRHDGRRFQIPVPPERGTGLGKPLKLINHPVRSDIPISIAALGETMVALTAELAQGWEPIFFYPEKMQAVWGEALRRGQAARDPALGDLDIIVRLPFAIVDDDSAWLDRARPQLALYIGGMGSREKNFYNSLARRYGFDAEAGAIQDLFLSGRHKEAAAAVPDELVRATSLIGPASYVADRVAMLEELGVGLLNVVPMADTHTERLAAVESLRDLVDRTDPPGKQES</sequence>
<evidence type="ECO:0000313" key="3">
    <source>
        <dbReference type="EMBL" id="EON34087.1"/>
    </source>
</evidence>
<accession>R7YDN2</accession>
<dbReference type="InterPro" id="IPR050564">
    <property type="entry name" value="F420-G6PD/mer"/>
</dbReference>
<dbReference type="PANTHER" id="PTHR43244">
    <property type="match status" value="1"/>
</dbReference>
<evidence type="ECO:0000256" key="1">
    <source>
        <dbReference type="ARBA" id="ARBA00023002"/>
    </source>
</evidence>
<dbReference type="OrthoDB" id="5241778at2"/>
<dbReference type="EMBL" id="AQPW01000003">
    <property type="protein sequence ID" value="EON34087.1"/>
    <property type="molecule type" value="Genomic_DNA"/>
</dbReference>
<keyword evidence="1" id="KW-0560">Oxidoreductase</keyword>
<gene>
    <name evidence="3" type="ORF">GTC6_03885</name>
</gene>
<dbReference type="CDD" id="cd01097">
    <property type="entry name" value="Tetrahydromethanopterin_reductase"/>
    <property type="match status" value="1"/>
</dbReference>
<dbReference type="Proteomes" id="UP000013569">
    <property type="component" value="Unassembled WGS sequence"/>
</dbReference>
<dbReference type="InterPro" id="IPR011251">
    <property type="entry name" value="Luciferase-like_dom"/>
</dbReference>
<evidence type="ECO:0000259" key="2">
    <source>
        <dbReference type="Pfam" id="PF00296"/>
    </source>
</evidence>
<dbReference type="GO" id="GO:0016705">
    <property type="term" value="F:oxidoreductase activity, acting on paired donors, with incorporation or reduction of molecular oxygen"/>
    <property type="evidence" value="ECO:0007669"/>
    <property type="project" value="InterPro"/>
</dbReference>
<proteinExistence type="predicted"/>